<dbReference type="STRING" id="880072.Desac_1391"/>
<protein>
    <recommendedName>
        <fullName evidence="1">HTH cro/C1-type domain-containing protein</fullName>
    </recommendedName>
</protein>
<reference evidence="3" key="2">
    <citation type="submission" date="2011-03" db="EMBL/GenBank/DDBJ databases">
        <title>The complete genome of Desulfobacca acetoxidans DSM 11109.</title>
        <authorList>
            <consortium name="US DOE Joint Genome Institute (JGI-PGF)"/>
            <person name="Lucas S."/>
            <person name="Copeland A."/>
            <person name="Lapidus A."/>
            <person name="Bruce D."/>
            <person name="Goodwin L."/>
            <person name="Pitluck S."/>
            <person name="Peters L."/>
            <person name="Kyrpides N."/>
            <person name="Mavromatis K."/>
            <person name="Ivanova N."/>
            <person name="Ovchinnikova G."/>
            <person name="Teshima H."/>
            <person name="Detter J.C."/>
            <person name="Han C."/>
            <person name="Land M."/>
            <person name="Hauser L."/>
            <person name="Markowitz V."/>
            <person name="Cheng J.-F."/>
            <person name="Hugenholtz P."/>
            <person name="Woyke T."/>
            <person name="Wu D."/>
            <person name="Spring S."/>
            <person name="Schueler E."/>
            <person name="Brambilla E."/>
            <person name="Klenk H.-P."/>
            <person name="Eisen J.A."/>
        </authorList>
    </citation>
    <scope>NUCLEOTIDE SEQUENCE [LARGE SCALE GENOMIC DNA]</scope>
    <source>
        <strain evidence="3">ATCC 700848 / DSM 11109 / ASRB2</strain>
    </source>
</reference>
<evidence type="ECO:0000313" key="2">
    <source>
        <dbReference type="EMBL" id="AEB09247.1"/>
    </source>
</evidence>
<reference evidence="2 3" key="1">
    <citation type="journal article" date="2011" name="Stand. Genomic Sci.">
        <title>Complete genome sequence of the acetate-degrading sulfate reducer Desulfobacca acetoxidans type strain (ASRB2).</title>
        <authorList>
            <person name="Goker M."/>
            <person name="Teshima H."/>
            <person name="Lapidus A."/>
            <person name="Nolan M."/>
            <person name="Lucas S."/>
            <person name="Hammon N."/>
            <person name="Deshpande S."/>
            <person name="Cheng J.F."/>
            <person name="Tapia R."/>
            <person name="Han C."/>
            <person name="Goodwin L."/>
            <person name="Pitluck S."/>
            <person name="Huntemann M."/>
            <person name="Liolios K."/>
            <person name="Ivanova N."/>
            <person name="Pagani I."/>
            <person name="Mavromatis K."/>
            <person name="Ovchinikova G."/>
            <person name="Pati A."/>
            <person name="Chen A."/>
            <person name="Palaniappan K."/>
            <person name="Land M."/>
            <person name="Hauser L."/>
            <person name="Brambilla E.M."/>
            <person name="Rohde M."/>
            <person name="Spring S."/>
            <person name="Detter J.C."/>
            <person name="Woyke T."/>
            <person name="Bristow J."/>
            <person name="Eisen J.A."/>
            <person name="Markowitz V."/>
            <person name="Hugenholtz P."/>
            <person name="Kyrpides N.C."/>
            <person name="Klenk H.P."/>
        </authorList>
    </citation>
    <scope>NUCLEOTIDE SEQUENCE [LARGE SCALE GENOMIC DNA]</scope>
    <source>
        <strain evidence="3">ATCC 700848 / DSM 11109 / ASRB2</strain>
    </source>
</reference>
<name>F2NJ75_DESAR</name>
<dbReference type="eggNOG" id="COG3655">
    <property type="taxonomic scope" value="Bacteria"/>
</dbReference>
<dbReference type="GO" id="GO:0003677">
    <property type="term" value="F:DNA binding"/>
    <property type="evidence" value="ECO:0007669"/>
    <property type="project" value="InterPro"/>
</dbReference>
<dbReference type="SUPFAM" id="SSF47413">
    <property type="entry name" value="lambda repressor-like DNA-binding domains"/>
    <property type="match status" value="1"/>
</dbReference>
<organism evidence="2 3">
    <name type="scientific">Desulfobacca acetoxidans (strain ATCC 700848 / DSM 11109 / ASRB2)</name>
    <dbReference type="NCBI Taxonomy" id="880072"/>
    <lineage>
        <taxon>Bacteria</taxon>
        <taxon>Pseudomonadati</taxon>
        <taxon>Thermodesulfobacteriota</taxon>
        <taxon>Desulfobaccia</taxon>
        <taxon>Desulfobaccales</taxon>
        <taxon>Desulfobaccaceae</taxon>
        <taxon>Desulfobacca</taxon>
    </lineage>
</organism>
<dbReference type="InterPro" id="IPR010982">
    <property type="entry name" value="Lambda_DNA-bd_dom_sf"/>
</dbReference>
<dbReference type="Pfam" id="PF13443">
    <property type="entry name" value="HTH_26"/>
    <property type="match status" value="1"/>
</dbReference>
<dbReference type="AlphaFoldDB" id="F2NJ75"/>
<dbReference type="EMBL" id="CP002629">
    <property type="protein sequence ID" value="AEB09247.1"/>
    <property type="molecule type" value="Genomic_DNA"/>
</dbReference>
<dbReference type="KEGG" id="dao:Desac_1391"/>
<keyword evidence="3" id="KW-1185">Reference proteome</keyword>
<dbReference type="Proteomes" id="UP000000483">
    <property type="component" value="Chromosome"/>
</dbReference>
<gene>
    <name evidence="2" type="ordered locus">Desac_1391</name>
</gene>
<accession>F2NJ75</accession>
<dbReference type="HOGENOM" id="CLU_066192_31_3_7"/>
<dbReference type="InterPro" id="IPR001387">
    <property type="entry name" value="Cro/C1-type_HTH"/>
</dbReference>
<proteinExistence type="predicted"/>
<evidence type="ECO:0000313" key="3">
    <source>
        <dbReference type="Proteomes" id="UP000000483"/>
    </source>
</evidence>
<feature type="domain" description="HTH cro/C1-type" evidence="1">
    <location>
        <begin position="5"/>
        <end position="66"/>
    </location>
</feature>
<evidence type="ECO:0000259" key="1">
    <source>
        <dbReference type="Pfam" id="PF13443"/>
    </source>
</evidence>
<dbReference type="RefSeq" id="WP_013706359.1">
    <property type="nucleotide sequence ID" value="NC_015388.1"/>
</dbReference>
<sequence>MIYCNLRELMIQNNLYDYGQLSKQTDIPKETLQHLAENQWHQLKREHLDALCRFFDCKIGDLLEFELAGNGELPA</sequence>
<dbReference type="OrthoDB" id="9805309at2"/>
<dbReference type="Gene3D" id="1.10.260.40">
    <property type="entry name" value="lambda repressor-like DNA-binding domains"/>
    <property type="match status" value="1"/>
</dbReference>